<keyword evidence="3" id="KW-1185">Reference proteome</keyword>
<organism evidence="2 3">
    <name type="scientific">Alteromonas ponticola</name>
    <dbReference type="NCBI Taxonomy" id="2720613"/>
    <lineage>
        <taxon>Bacteria</taxon>
        <taxon>Pseudomonadati</taxon>
        <taxon>Pseudomonadota</taxon>
        <taxon>Gammaproteobacteria</taxon>
        <taxon>Alteromonadales</taxon>
        <taxon>Alteromonadaceae</taxon>
        <taxon>Alteromonas/Salinimonas group</taxon>
        <taxon>Alteromonas</taxon>
    </lineage>
</organism>
<feature type="chain" id="PRO_5045735871" description="DUF3316 domain-containing protein" evidence="1">
    <location>
        <begin position="23"/>
        <end position="106"/>
    </location>
</feature>
<dbReference type="RefSeq" id="WP_169210568.1">
    <property type="nucleotide sequence ID" value="NZ_JAATNW010000004.1"/>
</dbReference>
<sequence length="106" mass="11737">MKTVPRILTALLVLSASGVTMAESQGNDVLNQVITAELQQHVALTSQELNSAARNDVLNTSYQFSPKVSEKQMVAKVTVRQLKEVDLREDTARQLKQVDLRKDTDA</sequence>
<proteinExistence type="predicted"/>
<reference evidence="2 3" key="1">
    <citation type="submission" date="2020-03" db="EMBL/GenBank/DDBJ databases">
        <title>Alteromonas ponticola sp. nov., isolated from seawater.</title>
        <authorList>
            <person name="Yoon J.-H."/>
            <person name="Kim Y.-O."/>
        </authorList>
    </citation>
    <scope>NUCLEOTIDE SEQUENCE [LARGE SCALE GENOMIC DNA]</scope>
    <source>
        <strain evidence="2 3">MYP5</strain>
    </source>
</reference>
<evidence type="ECO:0000313" key="2">
    <source>
        <dbReference type="EMBL" id="NMH60005.1"/>
    </source>
</evidence>
<accession>A0ABX1R0L0</accession>
<gene>
    <name evidence="2" type="ORF">HCJ96_08255</name>
</gene>
<comment type="caution">
    <text evidence="2">The sequence shown here is derived from an EMBL/GenBank/DDBJ whole genome shotgun (WGS) entry which is preliminary data.</text>
</comment>
<evidence type="ECO:0000313" key="3">
    <source>
        <dbReference type="Proteomes" id="UP000709336"/>
    </source>
</evidence>
<evidence type="ECO:0008006" key="4">
    <source>
        <dbReference type="Google" id="ProtNLM"/>
    </source>
</evidence>
<feature type="signal peptide" evidence="1">
    <location>
        <begin position="1"/>
        <end position="22"/>
    </location>
</feature>
<dbReference type="Proteomes" id="UP000709336">
    <property type="component" value="Unassembled WGS sequence"/>
</dbReference>
<dbReference type="EMBL" id="JAATNW010000004">
    <property type="protein sequence ID" value="NMH60005.1"/>
    <property type="molecule type" value="Genomic_DNA"/>
</dbReference>
<name>A0ABX1R0L0_9ALTE</name>
<evidence type="ECO:0000256" key="1">
    <source>
        <dbReference type="SAM" id="SignalP"/>
    </source>
</evidence>
<keyword evidence="1" id="KW-0732">Signal</keyword>
<protein>
    <recommendedName>
        <fullName evidence="4">DUF3316 domain-containing protein</fullName>
    </recommendedName>
</protein>